<evidence type="ECO:0000313" key="4">
    <source>
        <dbReference type="Proteomes" id="UP000274131"/>
    </source>
</evidence>
<reference evidence="3 4" key="2">
    <citation type="submission" date="2018-10" db="EMBL/GenBank/DDBJ databases">
        <authorList>
            <consortium name="Pathogen Informatics"/>
        </authorList>
    </citation>
    <scope>NUCLEOTIDE SEQUENCE [LARGE SCALE GENOMIC DNA]</scope>
</reference>
<organism evidence="5">
    <name type="scientific">Enterobius vermicularis</name>
    <name type="common">Human pinworm</name>
    <dbReference type="NCBI Taxonomy" id="51028"/>
    <lineage>
        <taxon>Eukaryota</taxon>
        <taxon>Metazoa</taxon>
        <taxon>Ecdysozoa</taxon>
        <taxon>Nematoda</taxon>
        <taxon>Chromadorea</taxon>
        <taxon>Rhabditida</taxon>
        <taxon>Spirurina</taxon>
        <taxon>Oxyuridomorpha</taxon>
        <taxon>Oxyuroidea</taxon>
        <taxon>Oxyuridae</taxon>
        <taxon>Enterobius</taxon>
    </lineage>
</organism>
<gene>
    <name evidence="3" type="ORF">EVEC_LOCUS4298</name>
</gene>
<name>A0A0N4V3G3_ENTVE</name>
<feature type="region of interest" description="Disordered" evidence="1">
    <location>
        <begin position="259"/>
        <end position="292"/>
    </location>
</feature>
<accession>A0A0N4V3G3</accession>
<evidence type="ECO:0000313" key="3">
    <source>
        <dbReference type="EMBL" id="VDD89547.1"/>
    </source>
</evidence>
<evidence type="ECO:0000256" key="2">
    <source>
        <dbReference type="SAM" id="SignalP"/>
    </source>
</evidence>
<evidence type="ECO:0000313" key="5">
    <source>
        <dbReference type="WBParaSite" id="EVEC_0000459001-mRNA-1"/>
    </source>
</evidence>
<feature type="signal peptide" evidence="2">
    <location>
        <begin position="1"/>
        <end position="21"/>
    </location>
</feature>
<feature type="compositionally biased region" description="Polar residues" evidence="1">
    <location>
        <begin position="259"/>
        <end position="291"/>
    </location>
</feature>
<keyword evidence="2" id="KW-0732">Signal</keyword>
<evidence type="ECO:0000256" key="1">
    <source>
        <dbReference type="SAM" id="MobiDB-lite"/>
    </source>
</evidence>
<keyword evidence="4" id="KW-1185">Reference proteome</keyword>
<dbReference type="PANTHER" id="PTHR31895">
    <property type="entry name" value="PROTEIN CBG03177-RELATED"/>
    <property type="match status" value="1"/>
</dbReference>
<sequence>MRSSFYRFLLIALLQLHTALTKDNVVTRGKRCICNEPPPMPLPQFDCGCYSQLQQQSQLLGSPPSSISSYPQVAENGQTVMSYNQQQQQTVYQNGIQTVPTAQQIPSANGLPVAYNSFSRSQAFENSQIPYNGMPVTENSQNFPDQMQQMGSTNMNLNVGVPSSQNYGPVAGTYPNVMQSIPTQNTQDNYNVVVKEQNLQNVQMNGATNRINNQGVPQHFSSYVSLNNNMGQSQTTNFGQSQQLQYGQSQINYGQDQTKMSFGEDSQSTFGQQLPISNSPQPEQQIGSQSLGYGHQAAARSLQPQDCNNACLNVCMQECMKTGPAENCRSMCEQSCDLSCHRRQGEFRVITQPAIQYAGRCTEVCENNCFKTCASDKCRETCHDTCHTACEQQSCPDVCQPQCTPSCVLENQEPPPLVVVLERSTGMGNCKASCREACQKSCTNALSYPSCVEKCEPKCDEICQNDEDGAATSTTAAAVNNSPPQMVQLQIL</sequence>
<protein>
    <submittedName>
        <fullName evidence="3 5">Uncharacterized protein</fullName>
    </submittedName>
</protein>
<feature type="chain" id="PRO_5043122652" evidence="2">
    <location>
        <begin position="22"/>
        <end position="492"/>
    </location>
</feature>
<dbReference type="EMBL" id="UXUI01007817">
    <property type="protein sequence ID" value="VDD89547.1"/>
    <property type="molecule type" value="Genomic_DNA"/>
</dbReference>
<dbReference type="PANTHER" id="PTHR31895:SF42">
    <property type="entry name" value="ACTIVATED IN BLOCKED UNFOLDED PROTEIN RESPONSE"/>
    <property type="match status" value="1"/>
</dbReference>
<dbReference type="WBParaSite" id="EVEC_0000459001-mRNA-1">
    <property type="protein sequence ID" value="EVEC_0000459001-mRNA-1"/>
    <property type="gene ID" value="EVEC_0000459001"/>
</dbReference>
<dbReference type="AlphaFoldDB" id="A0A0N4V3G3"/>
<reference evidence="5" key="1">
    <citation type="submission" date="2017-02" db="UniProtKB">
        <authorList>
            <consortium name="WormBaseParasite"/>
        </authorList>
    </citation>
    <scope>IDENTIFICATION</scope>
</reference>
<proteinExistence type="predicted"/>
<dbReference type="Proteomes" id="UP000274131">
    <property type="component" value="Unassembled WGS sequence"/>
</dbReference>